<dbReference type="FunFam" id="1.20.1560.10:FF:000009">
    <property type="entry name" value="ABC transporter B family member 1"/>
    <property type="match status" value="1"/>
</dbReference>
<dbReference type="GO" id="GO:0005743">
    <property type="term" value="C:mitochondrial inner membrane"/>
    <property type="evidence" value="ECO:0007669"/>
    <property type="project" value="TreeGrafter"/>
</dbReference>
<dbReference type="EMBL" id="KZ308127">
    <property type="protein sequence ID" value="KAG8222229.1"/>
    <property type="molecule type" value="Genomic_DNA"/>
</dbReference>
<dbReference type="Gene3D" id="3.40.50.300">
    <property type="entry name" value="P-loop containing nucleotide triphosphate hydrolases"/>
    <property type="match status" value="2"/>
</dbReference>
<dbReference type="FunFam" id="3.40.50.300:FF:000479">
    <property type="entry name" value="Multidrug resistance protein 1A"/>
    <property type="match status" value="1"/>
</dbReference>
<dbReference type="GO" id="GO:0015421">
    <property type="term" value="F:ABC-type oligopeptide transporter activity"/>
    <property type="evidence" value="ECO:0007669"/>
    <property type="project" value="TreeGrafter"/>
</dbReference>
<feature type="transmembrane region" description="Helical" evidence="15">
    <location>
        <begin position="728"/>
        <end position="755"/>
    </location>
</feature>
<evidence type="ECO:0000259" key="17">
    <source>
        <dbReference type="PROSITE" id="PS50929"/>
    </source>
</evidence>
<feature type="domain" description="ABC transmembrane type-1" evidence="17">
    <location>
        <begin position="82"/>
        <end position="370"/>
    </location>
</feature>
<reference evidence="18" key="1">
    <citation type="submission" date="2013-04" db="EMBL/GenBank/DDBJ databases">
        <authorList>
            <person name="Qu J."/>
            <person name="Murali S.C."/>
            <person name="Bandaranaike D."/>
            <person name="Bellair M."/>
            <person name="Blankenburg K."/>
            <person name="Chao H."/>
            <person name="Dinh H."/>
            <person name="Doddapaneni H."/>
            <person name="Downs B."/>
            <person name="Dugan-Rocha S."/>
            <person name="Elkadiri S."/>
            <person name="Gnanaolivu R.D."/>
            <person name="Hernandez B."/>
            <person name="Javaid M."/>
            <person name="Jayaseelan J.C."/>
            <person name="Lee S."/>
            <person name="Li M."/>
            <person name="Ming W."/>
            <person name="Munidasa M."/>
            <person name="Muniz J."/>
            <person name="Nguyen L."/>
            <person name="Ongeri F."/>
            <person name="Osuji N."/>
            <person name="Pu L.-L."/>
            <person name="Puazo M."/>
            <person name="Qu C."/>
            <person name="Quiroz J."/>
            <person name="Raj R."/>
            <person name="Weissenberger G."/>
            <person name="Xin Y."/>
            <person name="Zou X."/>
            <person name="Han Y."/>
            <person name="Richards S."/>
            <person name="Worley K."/>
            <person name="Muzny D."/>
            <person name="Gibbs R."/>
        </authorList>
    </citation>
    <scope>NUCLEOTIDE SEQUENCE</scope>
    <source>
        <strain evidence="18">Sampled in the wild</strain>
    </source>
</reference>
<evidence type="ECO:0000259" key="16">
    <source>
        <dbReference type="PROSITE" id="PS50893"/>
    </source>
</evidence>
<dbReference type="Pfam" id="PF00664">
    <property type="entry name" value="ABC_membrane"/>
    <property type="match status" value="3"/>
</dbReference>
<evidence type="ECO:0000256" key="11">
    <source>
        <dbReference type="ARBA" id="ARBA00023136"/>
    </source>
</evidence>
<dbReference type="InterPro" id="IPR003593">
    <property type="entry name" value="AAA+_ATPase"/>
</dbReference>
<feature type="transmembrane region" description="Helical" evidence="15">
    <location>
        <begin position="833"/>
        <end position="853"/>
    </location>
</feature>
<keyword evidence="4" id="KW-0813">Transport</keyword>
<dbReference type="AlphaFoldDB" id="A0A8K0NWF8"/>
<dbReference type="SUPFAM" id="SSF90123">
    <property type="entry name" value="ABC transporter transmembrane region"/>
    <property type="match status" value="3"/>
</dbReference>
<dbReference type="InterPro" id="IPR027417">
    <property type="entry name" value="P-loop_NTPase"/>
</dbReference>
<comment type="caution">
    <text evidence="18">The sequence shown here is derived from an EMBL/GenBank/DDBJ whole genome shotgun (WGS) entry which is preliminary data.</text>
</comment>
<dbReference type="CDD" id="cd03249">
    <property type="entry name" value="ABC_MTABC3_MDL1_MDL2"/>
    <property type="match status" value="2"/>
</dbReference>
<keyword evidence="6" id="KW-0677">Repeat</keyword>
<evidence type="ECO:0000256" key="12">
    <source>
        <dbReference type="ARBA" id="ARBA00023180"/>
    </source>
</evidence>
<keyword evidence="7" id="KW-0547">Nucleotide-binding</keyword>
<evidence type="ECO:0000256" key="4">
    <source>
        <dbReference type="ARBA" id="ARBA00022448"/>
    </source>
</evidence>
<evidence type="ECO:0000256" key="6">
    <source>
        <dbReference type="ARBA" id="ARBA00022737"/>
    </source>
</evidence>
<gene>
    <name evidence="18" type="ORF">J437_LFUL001427</name>
</gene>
<dbReference type="GO" id="GO:0097254">
    <property type="term" value="P:renal tubular secretion"/>
    <property type="evidence" value="ECO:0007669"/>
    <property type="project" value="UniProtKB-ARBA"/>
</dbReference>
<feature type="transmembrane region" description="Helical" evidence="15">
    <location>
        <begin position="913"/>
        <end position="934"/>
    </location>
</feature>
<name>A0A8K0NWF8_LADFU</name>
<reference evidence="18" key="2">
    <citation type="submission" date="2017-10" db="EMBL/GenBank/DDBJ databases">
        <title>Ladona fulva Genome sequencing and assembly.</title>
        <authorList>
            <person name="Murali S."/>
            <person name="Richards S."/>
            <person name="Bandaranaike D."/>
            <person name="Bellair M."/>
            <person name="Blankenburg K."/>
            <person name="Chao H."/>
            <person name="Dinh H."/>
            <person name="Doddapaneni H."/>
            <person name="Dugan-Rocha S."/>
            <person name="Elkadiri S."/>
            <person name="Gnanaolivu R."/>
            <person name="Hernandez B."/>
            <person name="Skinner E."/>
            <person name="Javaid M."/>
            <person name="Lee S."/>
            <person name="Li M."/>
            <person name="Ming W."/>
            <person name="Munidasa M."/>
            <person name="Muniz J."/>
            <person name="Nguyen L."/>
            <person name="Hughes D."/>
            <person name="Osuji N."/>
            <person name="Pu L.-L."/>
            <person name="Puazo M."/>
            <person name="Qu C."/>
            <person name="Quiroz J."/>
            <person name="Raj R."/>
            <person name="Weissenberger G."/>
            <person name="Xin Y."/>
            <person name="Zou X."/>
            <person name="Han Y."/>
            <person name="Worley K."/>
            <person name="Muzny D."/>
            <person name="Gibbs R."/>
        </authorList>
    </citation>
    <scope>NUCLEOTIDE SEQUENCE</scope>
    <source>
        <strain evidence="18">Sampled in the wild</strain>
    </source>
</reference>
<dbReference type="PANTHER" id="PTHR43394:SF11">
    <property type="entry name" value="ATP-BINDING CASSETTE TRANSPORTER"/>
    <property type="match status" value="1"/>
</dbReference>
<feature type="transmembrane region" description="Helical" evidence="15">
    <location>
        <begin position="342"/>
        <end position="360"/>
    </location>
</feature>
<comment type="similarity">
    <text evidence="2">Belongs to the ABC transporter superfamily. ABCB family. Multidrug resistance exporter (TC 3.A.1.201) subfamily.</text>
</comment>
<dbReference type="GO" id="GO:0017085">
    <property type="term" value="P:response to insecticide"/>
    <property type="evidence" value="ECO:0007669"/>
    <property type="project" value="UniProtKB-ARBA"/>
</dbReference>
<dbReference type="EC" id="7.6.2.2" evidence="3"/>
<dbReference type="InterPro" id="IPR017871">
    <property type="entry name" value="ABC_transporter-like_CS"/>
</dbReference>
<keyword evidence="5 15" id="KW-0812">Transmembrane</keyword>
<dbReference type="Pfam" id="PF00005">
    <property type="entry name" value="ABC_tran"/>
    <property type="match status" value="2"/>
</dbReference>
<keyword evidence="11 15" id="KW-0472">Membrane</keyword>
<evidence type="ECO:0000256" key="7">
    <source>
        <dbReference type="ARBA" id="ARBA00022741"/>
    </source>
</evidence>
<feature type="transmembrane region" description="Helical" evidence="15">
    <location>
        <begin position="685"/>
        <end position="708"/>
    </location>
</feature>
<evidence type="ECO:0000256" key="3">
    <source>
        <dbReference type="ARBA" id="ARBA00012191"/>
    </source>
</evidence>
<feature type="transmembrane region" description="Helical" evidence="15">
    <location>
        <begin position="146"/>
        <end position="166"/>
    </location>
</feature>
<feature type="transmembrane region" description="Helical" evidence="15">
    <location>
        <begin position="807"/>
        <end position="827"/>
    </location>
</feature>
<dbReference type="CDD" id="cd18577">
    <property type="entry name" value="ABC_6TM_Pgp_ABCB1_D1_like"/>
    <property type="match status" value="1"/>
</dbReference>
<keyword evidence="10 15" id="KW-1133">Transmembrane helix</keyword>
<dbReference type="InterPro" id="IPR039421">
    <property type="entry name" value="Type_1_exporter"/>
</dbReference>
<dbReference type="Gene3D" id="1.20.1560.10">
    <property type="entry name" value="ABC transporter type 1, transmembrane domain"/>
    <property type="match status" value="2"/>
</dbReference>
<accession>A0A8K0NWF8</accession>
<keyword evidence="8" id="KW-0067">ATP-binding</keyword>
<keyword evidence="9" id="KW-1278">Translocase</keyword>
<dbReference type="InterPro" id="IPR011527">
    <property type="entry name" value="ABC1_TM_dom"/>
</dbReference>
<dbReference type="PROSITE" id="PS50893">
    <property type="entry name" value="ABC_TRANSPORTER_2"/>
    <property type="match status" value="2"/>
</dbReference>
<dbReference type="PANTHER" id="PTHR43394">
    <property type="entry name" value="ATP-DEPENDENT PERMEASE MDL1, MITOCHONDRIAL"/>
    <property type="match status" value="1"/>
</dbReference>
<dbReference type="PROSITE" id="PS00211">
    <property type="entry name" value="ABC_TRANSPORTER_1"/>
    <property type="match status" value="2"/>
</dbReference>
<comment type="catalytic activity">
    <reaction evidence="13">
        <text>ATP + H2O + xenobioticSide 1 = ADP + phosphate + xenobioticSide 2.</text>
        <dbReference type="EC" id="7.6.2.2"/>
    </reaction>
</comment>
<feature type="transmembrane region" description="Helical" evidence="15">
    <location>
        <begin position="300"/>
        <end position="322"/>
    </location>
</feature>
<evidence type="ECO:0000313" key="19">
    <source>
        <dbReference type="Proteomes" id="UP000792457"/>
    </source>
</evidence>
<evidence type="ECO:0000256" key="1">
    <source>
        <dbReference type="ARBA" id="ARBA00004141"/>
    </source>
</evidence>
<evidence type="ECO:0000256" key="14">
    <source>
        <dbReference type="SAM" id="MobiDB-lite"/>
    </source>
</evidence>
<dbReference type="SMART" id="SM00382">
    <property type="entry name" value="AAA"/>
    <property type="match status" value="2"/>
</dbReference>
<dbReference type="InterPro" id="IPR003439">
    <property type="entry name" value="ABC_transporter-like_ATP-bd"/>
</dbReference>
<evidence type="ECO:0000256" key="5">
    <source>
        <dbReference type="ARBA" id="ARBA00022692"/>
    </source>
</evidence>
<dbReference type="InterPro" id="IPR036640">
    <property type="entry name" value="ABC1_TM_sf"/>
</dbReference>
<dbReference type="CDD" id="cd18578">
    <property type="entry name" value="ABC_6TM_Pgp_ABCB1_D2_like"/>
    <property type="match status" value="1"/>
</dbReference>
<evidence type="ECO:0000313" key="18">
    <source>
        <dbReference type="EMBL" id="KAG8222229.1"/>
    </source>
</evidence>
<feature type="domain" description="ABC transporter" evidence="16">
    <location>
        <begin position="1002"/>
        <end position="1232"/>
    </location>
</feature>
<feature type="region of interest" description="Disordered" evidence="14">
    <location>
        <begin position="645"/>
        <end position="667"/>
    </location>
</feature>
<evidence type="ECO:0000256" key="2">
    <source>
        <dbReference type="ARBA" id="ARBA00007577"/>
    </source>
</evidence>
<feature type="domain" description="ABC transmembrane type-1" evidence="17">
    <location>
        <begin position="687"/>
        <end position="974"/>
    </location>
</feature>
<keyword evidence="12" id="KW-0325">Glycoprotein</keyword>
<feature type="domain" description="ABC transporter" evidence="16">
    <location>
        <begin position="406"/>
        <end position="642"/>
    </location>
</feature>
<dbReference type="GO" id="GO:0090374">
    <property type="term" value="P:oligopeptide export from mitochondrion"/>
    <property type="evidence" value="ECO:0007669"/>
    <property type="project" value="TreeGrafter"/>
</dbReference>
<feature type="transmembrane region" description="Helical" evidence="15">
    <location>
        <begin position="79"/>
        <end position="102"/>
    </location>
</feature>
<sequence>MIFGMKKEKGNYEENIKVSLYRQYSHEVTDEKEKSKDLSKPYLEAIAEDAGKEKGKDDPKDLPPPVPYYKLYSDVYDRILMFVGAAAGLGTGLCQPANTIIFGDLTGTMVDKAGKLNQENATLAQVTELRQEFLDAINDFAIGNSVLGAIMMVLTYISITTFNYSAQRQIFRIRRLYLQAALRQDISWYDTNQTGDFASRMTEEVGGGIGRESGHVLPFPSGIHRLVGSGACQRMGTRPHMPHILSGHHDLCWCDCKGSIAEEVLSSVRTVIAYGGQDKESERYSTNLVYARDNNIKRSFFSGLGMGILWFCIYASYALAFWYGIGLVLKGRKDPTEAQYDASTMVTVFFGVMMGSMNFGQSSTYFETFAVAKGSAGKIFSVLGRIPPIDSMSNEGEKPKTIEGILSFEDVHFNYPSRTEVKILNGLNLNINRGQTVALVGSSGCGKSTCIQLIQRFYDPLKGTVKLDGRDLKTLNTNWLRKHIGVVGQEPVLFGYTIAENIRLGREEVSDEEIQKAAKQANAHDFIMKLPQKYDTLVGERGAQISGGQKQRIAIARALVRNPSILLLDEATSALDTGSEAKVQEALDKASKGRTTVIVAHRLSTIRGADKIVVVHEGKVVEEGNHSELMAKGGHYFELVNAQLNSGDEGENNEESSTETEEKDKEEPTISMFEIIKMNKPEWPYILAGAVTSGIMGCSMPVFAIIFGDILGVLSKPTEQEVRDGSNIYNIFFVITGVVVGLATVIQMYSFGVAGEKLTMRIRSMSFSAMLRQEIAWFDDKENNTGSLCARLSGEAASVQGATGSRIGTILQSVATVVLALALSLYYEWRLGLVALSFCPVIMVTTFFQRRVLMNESLSMKAGIEKSSKLAVEAVGNIRTVAGLGAEPTFISLYVHELEGPHKLALRNTHFRGLVFAIARSIIFFAYATCMYYGGQLIANENLDYAKVFKVSQALIMGTFSVANALAFAPNFQKGLLAADRIFKMCARMPQITDPRFPTGPWQVKFFYPTRSTVNVLKGLSMSVKKGQTVALVGASGCGKSTCIQLLERFYDPNLDDRDISTVALRDLRNQMGIVSQEPVLFDRTIAENIAYGDNSREVLMGEIIEAAKMANIHSFIINLPQGYETRLGEKGTQLSGGQKQRVAIARALVRNPKLLLLDEATSALDVESEKVVQEALDKAKKGRTCVMIAHRLSTVVDSDVIFVIDNGRVSEMGTHQQLLGRKGIYHRLYTLQSGGGSS</sequence>
<evidence type="ECO:0000256" key="15">
    <source>
        <dbReference type="SAM" id="Phobius"/>
    </source>
</evidence>
<dbReference type="SUPFAM" id="SSF52540">
    <property type="entry name" value="P-loop containing nucleoside triphosphate hydrolases"/>
    <property type="match status" value="2"/>
</dbReference>
<dbReference type="GO" id="GO:0016887">
    <property type="term" value="F:ATP hydrolysis activity"/>
    <property type="evidence" value="ECO:0007669"/>
    <property type="project" value="InterPro"/>
</dbReference>
<dbReference type="GO" id="GO:0005524">
    <property type="term" value="F:ATP binding"/>
    <property type="evidence" value="ECO:0007669"/>
    <property type="project" value="UniProtKB-KW"/>
</dbReference>
<dbReference type="GO" id="GO:0008559">
    <property type="term" value="F:ABC-type xenobiotic transporter activity"/>
    <property type="evidence" value="ECO:0007669"/>
    <property type="project" value="UniProtKB-EC"/>
</dbReference>
<organism evidence="18 19">
    <name type="scientific">Ladona fulva</name>
    <name type="common">Scarce chaser dragonfly</name>
    <name type="synonym">Libellula fulva</name>
    <dbReference type="NCBI Taxonomy" id="123851"/>
    <lineage>
        <taxon>Eukaryota</taxon>
        <taxon>Metazoa</taxon>
        <taxon>Ecdysozoa</taxon>
        <taxon>Arthropoda</taxon>
        <taxon>Hexapoda</taxon>
        <taxon>Insecta</taxon>
        <taxon>Pterygota</taxon>
        <taxon>Palaeoptera</taxon>
        <taxon>Odonata</taxon>
        <taxon>Epiprocta</taxon>
        <taxon>Anisoptera</taxon>
        <taxon>Libelluloidea</taxon>
        <taxon>Libellulidae</taxon>
        <taxon>Ladona</taxon>
    </lineage>
</organism>
<dbReference type="PROSITE" id="PS50929">
    <property type="entry name" value="ABC_TM1F"/>
    <property type="match status" value="2"/>
</dbReference>
<dbReference type="OrthoDB" id="6500128at2759"/>
<dbReference type="Proteomes" id="UP000792457">
    <property type="component" value="Unassembled WGS sequence"/>
</dbReference>
<protein>
    <recommendedName>
        <fullName evidence="3">ABC-type xenobiotic transporter</fullName>
        <ecNumber evidence="3">7.6.2.2</ecNumber>
    </recommendedName>
</protein>
<evidence type="ECO:0000256" key="9">
    <source>
        <dbReference type="ARBA" id="ARBA00022967"/>
    </source>
</evidence>
<evidence type="ECO:0000256" key="13">
    <source>
        <dbReference type="ARBA" id="ARBA00034018"/>
    </source>
</evidence>
<evidence type="ECO:0000256" key="10">
    <source>
        <dbReference type="ARBA" id="ARBA00022989"/>
    </source>
</evidence>
<dbReference type="FunFam" id="3.40.50.300:FF:000302">
    <property type="entry name" value="ATP-binding cassette subfamily B member 5"/>
    <property type="match status" value="1"/>
</dbReference>
<proteinExistence type="inferred from homology"/>
<keyword evidence="19" id="KW-1185">Reference proteome</keyword>
<comment type="subcellular location">
    <subcellularLocation>
        <location evidence="1">Membrane</location>
        <topology evidence="1">Multi-pass membrane protein</topology>
    </subcellularLocation>
</comment>
<evidence type="ECO:0000256" key="8">
    <source>
        <dbReference type="ARBA" id="ARBA00022840"/>
    </source>
</evidence>
<feature type="compositionally biased region" description="Acidic residues" evidence="14">
    <location>
        <begin position="648"/>
        <end position="659"/>
    </location>
</feature>